<keyword evidence="2" id="KW-1133">Transmembrane helix</keyword>
<sequence length="189" mass="19911">MTQPALKPLRSEKEAAKLANPERLPFGKLLAWAGAELSAAGNFTIGIFNNVGMAAVAWFVGIVMTAAGYAGDAATQPAFALTAIRGLFGQLPAALFATIVVLMFAYTRFEHKVLPEAQERVRVLREKQGAPSFAAAVDENADGLVGPDELPVPPLVTKTQGVSSHADPYHAVGPLLPTERSMDKGLGTD</sequence>
<evidence type="ECO:0000256" key="2">
    <source>
        <dbReference type="SAM" id="Phobius"/>
    </source>
</evidence>
<keyword evidence="2" id="KW-0812">Transmembrane</keyword>
<evidence type="ECO:0000313" key="3">
    <source>
        <dbReference type="EMBL" id="MDQ0675077.1"/>
    </source>
</evidence>
<comment type="caution">
    <text evidence="3">The sequence shown here is derived from an EMBL/GenBank/DDBJ whole genome shotgun (WGS) entry which is preliminary data.</text>
</comment>
<evidence type="ECO:0000256" key="1">
    <source>
        <dbReference type="SAM" id="MobiDB-lite"/>
    </source>
</evidence>
<feature type="transmembrane region" description="Helical" evidence="2">
    <location>
        <begin position="87"/>
        <end position="106"/>
    </location>
</feature>
<organism evidence="3 4">
    <name type="scientific">Pseudarthrobacter siccitolerans</name>
    <dbReference type="NCBI Taxonomy" id="861266"/>
    <lineage>
        <taxon>Bacteria</taxon>
        <taxon>Bacillati</taxon>
        <taxon>Actinomycetota</taxon>
        <taxon>Actinomycetes</taxon>
        <taxon>Micrococcales</taxon>
        <taxon>Micrococcaceae</taxon>
        <taxon>Pseudarthrobacter</taxon>
    </lineage>
</organism>
<reference evidence="3 4" key="1">
    <citation type="submission" date="2023-07" db="EMBL/GenBank/DDBJ databases">
        <title>Comparative genomics of wheat-associated soil bacteria to identify genetic determinants of phenazine resistance.</title>
        <authorList>
            <person name="Mouncey N."/>
        </authorList>
    </citation>
    <scope>NUCLEOTIDE SEQUENCE [LARGE SCALE GENOMIC DNA]</scope>
    <source>
        <strain evidence="3 4">W1I3</strain>
    </source>
</reference>
<feature type="transmembrane region" description="Helical" evidence="2">
    <location>
        <begin position="47"/>
        <end position="67"/>
    </location>
</feature>
<evidence type="ECO:0000313" key="4">
    <source>
        <dbReference type="Proteomes" id="UP001236806"/>
    </source>
</evidence>
<keyword evidence="2" id="KW-0472">Membrane</keyword>
<dbReference type="RefSeq" id="WP_306637084.1">
    <property type="nucleotide sequence ID" value="NZ_JAUSXB010000001.1"/>
</dbReference>
<gene>
    <name evidence="3" type="ORF">QFZ36_002638</name>
</gene>
<proteinExistence type="predicted"/>
<keyword evidence="4" id="KW-1185">Reference proteome</keyword>
<dbReference type="Proteomes" id="UP001236806">
    <property type="component" value="Unassembled WGS sequence"/>
</dbReference>
<protein>
    <submittedName>
        <fullName evidence="3">Uncharacterized protein</fullName>
    </submittedName>
</protein>
<feature type="region of interest" description="Disordered" evidence="1">
    <location>
        <begin position="158"/>
        <end position="189"/>
    </location>
</feature>
<name>A0ABU0PNE7_9MICC</name>
<dbReference type="EMBL" id="JAUSXB010000001">
    <property type="protein sequence ID" value="MDQ0675077.1"/>
    <property type="molecule type" value="Genomic_DNA"/>
</dbReference>
<accession>A0ABU0PNE7</accession>